<evidence type="ECO:0000259" key="2">
    <source>
        <dbReference type="SMART" id="SM00198"/>
    </source>
</evidence>
<comment type="caution">
    <text evidence="3">The sequence shown here is derived from an EMBL/GenBank/DDBJ whole genome shotgun (WGS) entry which is preliminary data.</text>
</comment>
<evidence type="ECO:0000313" key="3">
    <source>
        <dbReference type="EMBL" id="TAA75346.1"/>
    </source>
</evidence>
<dbReference type="InterPro" id="IPR014044">
    <property type="entry name" value="CAP_dom"/>
</dbReference>
<reference evidence="3" key="1">
    <citation type="submission" date="2017-07" db="EMBL/GenBank/DDBJ databases">
        <title>The cable genome - Insights into the physiology and evolution of filamentous bacteria capable of sulfide oxidation via long distance electron transfer.</title>
        <authorList>
            <person name="Thorup C."/>
            <person name="Bjerg J.T."/>
            <person name="Schreiber L."/>
            <person name="Nielsen L.P."/>
            <person name="Kjeldsen K.U."/>
            <person name="Boesen T."/>
            <person name="Boggild A."/>
            <person name="Meysman F."/>
            <person name="Geelhoed J."/>
            <person name="Schramm A."/>
        </authorList>
    </citation>
    <scope>NUCLEOTIDE SEQUENCE [LARGE SCALE GENOMIC DNA]</scope>
    <source>
        <strain evidence="3">GS</strain>
    </source>
</reference>
<evidence type="ECO:0000256" key="1">
    <source>
        <dbReference type="SAM" id="SignalP"/>
    </source>
</evidence>
<dbReference type="InterPro" id="IPR002413">
    <property type="entry name" value="V5_allergen-like"/>
</dbReference>
<dbReference type="InterPro" id="IPR035940">
    <property type="entry name" value="CAP_sf"/>
</dbReference>
<gene>
    <name evidence="3" type="ORF">CDV28_10886</name>
</gene>
<dbReference type="Gene3D" id="3.40.33.10">
    <property type="entry name" value="CAP"/>
    <property type="match status" value="1"/>
</dbReference>
<proteinExistence type="predicted"/>
<dbReference type="InterPro" id="IPR001283">
    <property type="entry name" value="CRISP-related"/>
</dbReference>
<name>A0A521G2U1_9BACT</name>
<dbReference type="PRINTS" id="PR00837">
    <property type="entry name" value="V5TPXLIKE"/>
</dbReference>
<dbReference type="InterPro" id="IPR018244">
    <property type="entry name" value="Allrgn_V5/Tpx1_CS"/>
</dbReference>
<dbReference type="AlphaFoldDB" id="A0A521G2U1"/>
<dbReference type="PANTHER" id="PTHR10334">
    <property type="entry name" value="CYSTEINE-RICH SECRETORY PROTEIN-RELATED"/>
    <property type="match status" value="1"/>
</dbReference>
<dbReference type="SUPFAM" id="SSF55797">
    <property type="entry name" value="PR-1-like"/>
    <property type="match status" value="1"/>
</dbReference>
<dbReference type="Proteomes" id="UP000316238">
    <property type="component" value="Unassembled WGS sequence"/>
</dbReference>
<dbReference type="SMART" id="SM00198">
    <property type="entry name" value="SCP"/>
    <property type="match status" value="1"/>
</dbReference>
<dbReference type="PROSITE" id="PS01009">
    <property type="entry name" value="CRISP_1"/>
    <property type="match status" value="1"/>
</dbReference>
<keyword evidence="4" id="KW-1185">Reference proteome</keyword>
<keyword evidence="1" id="KW-0732">Signal</keyword>
<dbReference type="PRINTS" id="PR00838">
    <property type="entry name" value="V5ALLERGEN"/>
</dbReference>
<sequence>MKTTQTTLGGKSSLQKRMTALAGILLAAALGACQAKPESALSVPHADTVSNADQSGWISLSNVVSEAEAATAAPAAGYGGKGTVDPAAMVAAHNRWRTKVGVSSGLRWSDKLAGVAQGWANQLKNEGCAMYHSGNGYGENIYKASALMWSDGRRDLQKKTPQQVTDSWGSEIKFYDYESNSCSGVCGHYTQVVWKNTQEVGCAMSVCGDNSQIWVCSYYPAGNVVGRKPY</sequence>
<accession>A0A521G2U1</accession>
<dbReference type="PROSITE" id="PS51257">
    <property type="entry name" value="PROKAR_LIPOPROTEIN"/>
    <property type="match status" value="1"/>
</dbReference>
<organism evidence="3 4">
    <name type="scientific">Candidatus Electronema aureum</name>
    <dbReference type="NCBI Taxonomy" id="2005002"/>
    <lineage>
        <taxon>Bacteria</taxon>
        <taxon>Pseudomonadati</taxon>
        <taxon>Thermodesulfobacteriota</taxon>
        <taxon>Desulfobulbia</taxon>
        <taxon>Desulfobulbales</taxon>
        <taxon>Desulfobulbaceae</taxon>
        <taxon>Candidatus Electronema</taxon>
    </lineage>
</organism>
<dbReference type="Pfam" id="PF00188">
    <property type="entry name" value="CAP"/>
    <property type="match status" value="1"/>
</dbReference>
<feature type="domain" description="SCP" evidence="2">
    <location>
        <begin position="84"/>
        <end position="226"/>
    </location>
</feature>
<feature type="signal peptide" evidence="1">
    <location>
        <begin position="1"/>
        <end position="35"/>
    </location>
</feature>
<dbReference type="GO" id="GO:0005576">
    <property type="term" value="C:extracellular region"/>
    <property type="evidence" value="ECO:0007669"/>
    <property type="project" value="InterPro"/>
</dbReference>
<dbReference type="EMBL" id="NQJD01000008">
    <property type="protein sequence ID" value="TAA75346.1"/>
    <property type="molecule type" value="Genomic_DNA"/>
</dbReference>
<feature type="chain" id="PRO_5022235441" evidence="1">
    <location>
        <begin position="36"/>
        <end position="230"/>
    </location>
</feature>
<protein>
    <submittedName>
        <fullName evidence="3">Conserved protein YkwD, contains CAP (CSP/antigen 5/PR1) domain</fullName>
    </submittedName>
</protein>
<evidence type="ECO:0000313" key="4">
    <source>
        <dbReference type="Proteomes" id="UP000316238"/>
    </source>
</evidence>